<feature type="compositionally biased region" description="Acidic residues" evidence="1">
    <location>
        <begin position="371"/>
        <end position="383"/>
    </location>
</feature>
<proteinExistence type="predicted"/>
<evidence type="ECO:0000313" key="2">
    <source>
        <dbReference type="EMBL" id="ORY38046.1"/>
    </source>
</evidence>
<feature type="region of interest" description="Disordered" evidence="1">
    <location>
        <begin position="1"/>
        <end position="20"/>
    </location>
</feature>
<protein>
    <submittedName>
        <fullName evidence="2">Uncharacterized protein</fullName>
    </submittedName>
</protein>
<dbReference type="EMBL" id="MCOG01000139">
    <property type="protein sequence ID" value="ORY38046.1"/>
    <property type="molecule type" value="Genomic_DNA"/>
</dbReference>
<keyword evidence="3" id="KW-1185">Reference proteome</keyword>
<organism evidence="2 3">
    <name type="scientific">Neocallimastix californiae</name>
    <dbReference type="NCBI Taxonomy" id="1754190"/>
    <lineage>
        <taxon>Eukaryota</taxon>
        <taxon>Fungi</taxon>
        <taxon>Fungi incertae sedis</taxon>
        <taxon>Chytridiomycota</taxon>
        <taxon>Chytridiomycota incertae sedis</taxon>
        <taxon>Neocallimastigomycetes</taxon>
        <taxon>Neocallimastigales</taxon>
        <taxon>Neocallimastigaceae</taxon>
        <taxon>Neocallimastix</taxon>
    </lineage>
</organism>
<feature type="compositionally biased region" description="Polar residues" evidence="1">
    <location>
        <begin position="85"/>
        <end position="94"/>
    </location>
</feature>
<gene>
    <name evidence="2" type="ORF">LY90DRAFT_704534</name>
</gene>
<feature type="region of interest" description="Disordered" evidence="1">
    <location>
        <begin position="369"/>
        <end position="390"/>
    </location>
</feature>
<dbReference type="AlphaFoldDB" id="A0A1Y2BTH3"/>
<accession>A0A1Y2BTH3</accession>
<dbReference type="OrthoDB" id="2155564at2759"/>
<feature type="region of interest" description="Disordered" evidence="1">
    <location>
        <begin position="57"/>
        <end position="104"/>
    </location>
</feature>
<reference evidence="2 3" key="1">
    <citation type="submission" date="2016-08" db="EMBL/GenBank/DDBJ databases">
        <title>A Parts List for Fungal Cellulosomes Revealed by Comparative Genomics.</title>
        <authorList>
            <consortium name="DOE Joint Genome Institute"/>
            <person name="Haitjema C.H."/>
            <person name="Gilmore S.P."/>
            <person name="Henske J.K."/>
            <person name="Solomon K.V."/>
            <person name="De Groot R."/>
            <person name="Kuo A."/>
            <person name="Mondo S.J."/>
            <person name="Salamov A.A."/>
            <person name="Labutti K."/>
            <person name="Zhao Z."/>
            <person name="Chiniquy J."/>
            <person name="Barry K."/>
            <person name="Brewer H.M."/>
            <person name="Purvine S.O."/>
            <person name="Wright A.T."/>
            <person name="Boxma B."/>
            <person name="Van Alen T."/>
            <person name="Hackstein J.H."/>
            <person name="Baker S.E."/>
            <person name="Grigoriev I.V."/>
            <person name="O'Malley M.A."/>
        </authorList>
    </citation>
    <scope>NUCLEOTIDE SEQUENCE [LARGE SCALE GENOMIC DNA]</scope>
    <source>
        <strain evidence="2 3">G1</strain>
    </source>
</reference>
<evidence type="ECO:0000256" key="1">
    <source>
        <dbReference type="SAM" id="MobiDB-lite"/>
    </source>
</evidence>
<feature type="compositionally biased region" description="Low complexity" evidence="1">
    <location>
        <begin position="7"/>
        <end position="20"/>
    </location>
</feature>
<dbReference type="Proteomes" id="UP000193920">
    <property type="component" value="Unassembled WGS sequence"/>
</dbReference>
<comment type="caution">
    <text evidence="2">The sequence shown here is derived from an EMBL/GenBank/DDBJ whole genome shotgun (WGS) entry which is preliminary data.</text>
</comment>
<feature type="compositionally biased region" description="Low complexity" evidence="1">
    <location>
        <begin position="95"/>
        <end position="104"/>
    </location>
</feature>
<name>A0A1Y2BTH3_9FUNG</name>
<evidence type="ECO:0000313" key="3">
    <source>
        <dbReference type="Proteomes" id="UP000193920"/>
    </source>
</evidence>
<sequence>MPKSNHSDNSSSGLSTTTDTRSSKKWFSKISLKIPKKLKNGKGASTLSNTIHNAKKTLKSDSHSHHHHHHNKKLEITSQSKDDLNNSISDQTIPTSSNETSVTSVTSSDLLKNDLSIQFSQLTVNSNKSETTVSSSNNLQSATPIISITSEDVEDEENQNTDMTLKDTQTKKFNNLNADHCNFFNNINKVIGLRPNCGHCRSNSDYINIPIQRPRSYSDTPVPVNLSTLYSDEEYDRSLEMQGRSRSNKVAFGMLKNNSHYYNEKDFDLYDDIKTPVIPTRTTRHTSPIDDSHFSTPSNTIAGKLSLHNNTSDTNTPVLKHRDVKVTTTNSPSTPDHKLLDSFDSMTQKSCDTMTAKEFALAVGLNVRYEDDSDSSEDEEDDMENRSTVSNLSAALSQLTANGKIPTANEIYNALSVNSISHRQRRKYSAPILSLDMFIPPTQGECIKSASAAVHPTGKPSLLLNETFNNPNSSNSSSLCQRKFGDLSHKSSHPILERKLPSHISTTNKSNESSSTFINTSTSVGSGIGAGVGTGINKRFSSSSSIHSSQSGNTTACVSDLPESDFDSCGSSSSGHQFTMMNGNSFDGNVKNNISTTFYSLPRMNVHSHPSIKAISASKSINSISTSNLYASNHTSSYRDKGVNMGMGMNMNMGMSMGMGMNCHGPRHHCGNSLSINTQSFSFKMGPSSPLSISTNCSSLNEDYSPLNTIPSTKSNVSDTHNRYINSSNPISSIEKPSTTTTTTTTTATTTIKKKTTNYPMSSSWSNGLSEIENLRLSVKTPTNEPKEVSSSFNNINNVQVYTKGRFTITHETYHRRSISTHKFEIEKN</sequence>